<dbReference type="RefSeq" id="WP_165101613.1">
    <property type="nucleotide sequence ID" value="NZ_CP049056.1"/>
</dbReference>
<protein>
    <submittedName>
        <fullName evidence="2">Uncharacterized protein</fullName>
    </submittedName>
</protein>
<feature type="transmembrane region" description="Helical" evidence="1">
    <location>
        <begin position="340"/>
        <end position="358"/>
    </location>
</feature>
<gene>
    <name evidence="2" type="ORF">G5B40_18025</name>
</gene>
<dbReference type="AlphaFoldDB" id="A0A7M3T588"/>
<dbReference type="EMBL" id="CP049056">
    <property type="protein sequence ID" value="QIE57169.1"/>
    <property type="molecule type" value="Genomic_DNA"/>
</dbReference>
<dbReference type="KEGG" id="hdh:G5B40_18025"/>
<proteinExistence type="predicted"/>
<name>A0A7M3T588_9RHOB</name>
<evidence type="ECO:0000313" key="3">
    <source>
        <dbReference type="Proteomes" id="UP000503336"/>
    </source>
</evidence>
<reference evidence="2 3" key="1">
    <citation type="submission" date="2020-02" db="EMBL/GenBank/DDBJ databases">
        <title>complete genome sequence of Rhodobacteraceae bacterium.</title>
        <authorList>
            <person name="Park J."/>
            <person name="Kim Y.-S."/>
            <person name="Kim K.-H."/>
        </authorList>
    </citation>
    <scope>NUCLEOTIDE SEQUENCE [LARGE SCALE GENOMIC DNA]</scope>
    <source>
        <strain evidence="2 3">RR4-56</strain>
    </source>
</reference>
<evidence type="ECO:0000256" key="1">
    <source>
        <dbReference type="SAM" id="Phobius"/>
    </source>
</evidence>
<dbReference type="Proteomes" id="UP000503336">
    <property type="component" value="Chromosome"/>
</dbReference>
<feature type="transmembrane region" description="Helical" evidence="1">
    <location>
        <begin position="176"/>
        <end position="205"/>
    </location>
</feature>
<sequence length="368" mass="41034">MNEMSPPEPVARAEGKWWPSALEPGEKTKWLIFRIWDWLSLSLPSTSKVMFRQKLTGLEVARLVQPDSEGKVDRALIERRIASLRAKAESPMHRGEWRLVNEIELLVVGLWDLPTMRVEAKRQLFDAQALCLPGAAEYATEIEASHDDEDAMRATLFRLVLDVQDRFRKRHLLREYVAAYTARVSLIFGLSTTFFMALIITLAWMAQAHITSLFFAEQTGIGPPAPPPPGGMRAFSSFYVALAAGLFGAAFSMMAQTKKRVEKSTLENMRTNARFSMLFFRLGVGIGAAMILYFVFDTEFLGQGALTPTLTEVGFEVSTQTTALFTSIGGLSPNRDLSLLMLWSFVAGFSEVLVPSILKHAESSVNRG</sequence>
<feature type="transmembrane region" description="Helical" evidence="1">
    <location>
        <begin position="234"/>
        <end position="254"/>
    </location>
</feature>
<keyword evidence="1" id="KW-0472">Membrane</keyword>
<feature type="transmembrane region" description="Helical" evidence="1">
    <location>
        <begin position="275"/>
        <end position="296"/>
    </location>
</feature>
<keyword evidence="1" id="KW-1133">Transmembrane helix</keyword>
<organism evidence="2 3">
    <name type="scientific">Pikeienuella piscinae</name>
    <dbReference type="NCBI Taxonomy" id="2748098"/>
    <lineage>
        <taxon>Bacteria</taxon>
        <taxon>Pseudomonadati</taxon>
        <taxon>Pseudomonadota</taxon>
        <taxon>Alphaproteobacteria</taxon>
        <taxon>Rhodobacterales</taxon>
        <taxon>Paracoccaceae</taxon>
        <taxon>Pikeienuella</taxon>
    </lineage>
</organism>
<keyword evidence="1" id="KW-0812">Transmembrane</keyword>
<evidence type="ECO:0000313" key="2">
    <source>
        <dbReference type="EMBL" id="QIE57169.1"/>
    </source>
</evidence>
<accession>A0A7M3T588</accession>
<keyword evidence="3" id="KW-1185">Reference proteome</keyword>